<accession>A0A415JU86</accession>
<evidence type="ECO:0000313" key="1">
    <source>
        <dbReference type="EMBL" id="RHL27574.1"/>
    </source>
</evidence>
<sequence>MNLYFELLKKPIFNMEDVNEFYNNMDSARSAIKRLMKDGMVAKIRNNMYTCISGETGAPIANRFQIASHITPTSYVSHHTAMEYYGITDQVFYDVYVSSETSFRDFTFDGYTYCYVASKSSEGIEKPPYSGGVAVTNLERTIVDSIKDMDKISGIEEVVQNMESVHRMQEKRLLKYLELYQNQFLYQKMGYLLWQHKEQMGLSDSFFEKCKKQIGKSKRYLTRDQDGGCYDDTWKLVVPDNLQTMKNGVMMDADI</sequence>
<organism evidence="1 2">
    <name type="scientific">Agathobacter rectalis</name>
    <dbReference type="NCBI Taxonomy" id="39491"/>
    <lineage>
        <taxon>Bacteria</taxon>
        <taxon>Bacillati</taxon>
        <taxon>Bacillota</taxon>
        <taxon>Clostridia</taxon>
        <taxon>Lachnospirales</taxon>
        <taxon>Lachnospiraceae</taxon>
        <taxon>Agathobacter</taxon>
    </lineage>
</organism>
<reference evidence="1 2" key="1">
    <citation type="submission" date="2018-08" db="EMBL/GenBank/DDBJ databases">
        <title>A genome reference for cultivated species of the human gut microbiota.</title>
        <authorList>
            <person name="Zou Y."/>
            <person name="Xue W."/>
            <person name="Luo G."/>
        </authorList>
    </citation>
    <scope>NUCLEOTIDE SEQUENCE [LARGE SCALE GENOMIC DNA]</scope>
    <source>
        <strain evidence="1 2">AF38-24</strain>
    </source>
</reference>
<dbReference type="AlphaFoldDB" id="A0A415JU86"/>
<dbReference type="EMBL" id="QRON01000007">
    <property type="protein sequence ID" value="RHL27574.1"/>
    <property type="molecule type" value="Genomic_DNA"/>
</dbReference>
<dbReference type="RefSeq" id="WP_118370403.1">
    <property type="nucleotide sequence ID" value="NZ_QRON01000007.1"/>
</dbReference>
<comment type="caution">
    <text evidence="1">The sequence shown here is derived from an EMBL/GenBank/DDBJ whole genome shotgun (WGS) entry which is preliminary data.</text>
</comment>
<protein>
    <submittedName>
        <fullName evidence="1">Uncharacterized protein</fullName>
    </submittedName>
</protein>
<evidence type="ECO:0000313" key="2">
    <source>
        <dbReference type="Proteomes" id="UP000283297"/>
    </source>
</evidence>
<proteinExistence type="predicted"/>
<name>A0A415JU86_9FIRM</name>
<gene>
    <name evidence="1" type="ORF">DW028_10730</name>
</gene>
<dbReference type="Proteomes" id="UP000283297">
    <property type="component" value="Unassembled WGS sequence"/>
</dbReference>